<evidence type="ECO:0000313" key="10">
    <source>
        <dbReference type="EMBL" id="TYO68189.1"/>
    </source>
</evidence>
<dbReference type="SUPFAM" id="SSF56784">
    <property type="entry name" value="HAD-like"/>
    <property type="match status" value="1"/>
</dbReference>
<keyword evidence="10" id="KW-0378">Hydrolase</keyword>
<feature type="transmembrane region" description="Helical" evidence="8">
    <location>
        <begin position="681"/>
        <end position="698"/>
    </location>
</feature>
<keyword evidence="6 8" id="KW-1133">Transmembrane helix</keyword>
<feature type="transmembrane region" description="Helical" evidence="8">
    <location>
        <begin position="356"/>
        <end position="377"/>
    </location>
</feature>
<evidence type="ECO:0000256" key="1">
    <source>
        <dbReference type="ARBA" id="ARBA00004370"/>
    </source>
</evidence>
<accession>A0A5S4YXN4</accession>
<dbReference type="Pfam" id="PF00122">
    <property type="entry name" value="E1-E2_ATPase"/>
    <property type="match status" value="1"/>
</dbReference>
<dbReference type="GO" id="GO:0019829">
    <property type="term" value="F:ATPase-coupled monoatomic cation transmembrane transporter activity"/>
    <property type="evidence" value="ECO:0007669"/>
    <property type="project" value="InterPro"/>
</dbReference>
<dbReference type="Gene3D" id="3.30.70.100">
    <property type="match status" value="1"/>
</dbReference>
<dbReference type="InterPro" id="IPR023299">
    <property type="entry name" value="ATPase_P-typ_cyto_dom_N"/>
</dbReference>
<dbReference type="Gene3D" id="2.70.150.10">
    <property type="entry name" value="Calcium-transporting ATPase, cytoplasmic transduction domain A"/>
    <property type="match status" value="1"/>
</dbReference>
<dbReference type="GO" id="GO:0030001">
    <property type="term" value="P:metal ion transport"/>
    <property type="evidence" value="ECO:0007669"/>
    <property type="project" value="UniProtKB-ARBA"/>
</dbReference>
<feature type="transmembrane region" description="Helical" evidence="8">
    <location>
        <begin position="102"/>
        <end position="127"/>
    </location>
</feature>
<evidence type="ECO:0000256" key="5">
    <source>
        <dbReference type="ARBA" id="ARBA00022967"/>
    </source>
</evidence>
<dbReference type="InterPro" id="IPR023298">
    <property type="entry name" value="ATPase_P-typ_TM_dom_sf"/>
</dbReference>
<dbReference type="GO" id="GO:0046872">
    <property type="term" value="F:metal ion binding"/>
    <property type="evidence" value="ECO:0007669"/>
    <property type="project" value="UniProtKB-KW"/>
</dbReference>
<keyword evidence="8" id="KW-0547">Nucleotide-binding</keyword>
<dbReference type="Pfam" id="PF00702">
    <property type="entry name" value="Hydrolase"/>
    <property type="match status" value="1"/>
</dbReference>
<dbReference type="SUPFAM" id="SSF55008">
    <property type="entry name" value="HMA, heavy metal-associated domain"/>
    <property type="match status" value="1"/>
</dbReference>
<dbReference type="EMBL" id="VSTH01000013">
    <property type="protein sequence ID" value="TYO68189.1"/>
    <property type="molecule type" value="Genomic_DNA"/>
</dbReference>
<dbReference type="GO" id="GO:0005524">
    <property type="term" value="F:ATP binding"/>
    <property type="evidence" value="ECO:0007669"/>
    <property type="project" value="UniProtKB-UniRule"/>
</dbReference>
<feature type="transmembrane region" description="Helical" evidence="8">
    <location>
        <begin position="383"/>
        <end position="405"/>
    </location>
</feature>
<dbReference type="Gene3D" id="3.40.1110.10">
    <property type="entry name" value="Calcium-transporting ATPase, cytoplasmic domain N"/>
    <property type="match status" value="1"/>
</dbReference>
<evidence type="ECO:0000256" key="4">
    <source>
        <dbReference type="ARBA" id="ARBA00022723"/>
    </source>
</evidence>
<dbReference type="InterPro" id="IPR008250">
    <property type="entry name" value="ATPase_P-typ_transduc_dom_A_sf"/>
</dbReference>
<dbReference type="SUPFAM" id="SSF81665">
    <property type="entry name" value="Calcium ATPase, transmembrane domain M"/>
    <property type="match status" value="1"/>
</dbReference>
<keyword evidence="3 8" id="KW-0812">Transmembrane</keyword>
<name>A0A5S4YXN4_9BRAD</name>
<reference evidence="10 11" key="1">
    <citation type="submission" date="2019-08" db="EMBL/GenBank/DDBJ databases">
        <title>Bradyrhizobium hipponensis sp. nov., a rhizobium isolated from a Lupinus angustifolius root nodule in Tunisia.</title>
        <authorList>
            <person name="Off K."/>
            <person name="Rejili M."/>
            <person name="Mars M."/>
            <person name="Brachmann A."/>
            <person name="Marin M."/>
        </authorList>
    </citation>
    <scope>NUCLEOTIDE SEQUENCE [LARGE SCALE GENOMIC DNA]</scope>
    <source>
        <strain evidence="11">aSej3</strain>
    </source>
</reference>
<sequence>MRLTRDFSHYVRTAGEGVQHIDLAVEGVHCAGCMAKIERGLSAIPDVTLARVNLTDRRLALEWKQGTLDPSRFIDRLEELGYKAYPYETESAEATEVAESRFLLRCLGVAAFATMNVMMLSIPVWSGNVSDMLPEQRDFFHWLSALIALPAAAYAGQPFFRSAWRALSAKTTNMDVPISIGVILALGMSVVETVHHAEHAYFDAAIMLLTFLLVGRVLDQNMRRRTRAVAGNLAALKAETAAKFVGADEISQVPVAAIHPGDIVLLRPGERCAVDGTVIEGRSEIDQSLITGETLYVVAEHGTPVYAGSMNISGTLRVRVSAASEATLLAEITRLLDNALQARSRYMRLADRASQLYAPVVHAAALLTILGWVIAGASWHDAIVTGVAVLIITCPCALGLAIPTVQTVTSGAMFKSGVLLNSGDAIERLAEADHVIFDKTGTLTLPELEVTNVADIPADLFEPAGRLALSSHHPVAAAVAQAAGARSPIVGAIEEAGQGVRATIDGIEIRLGRPSFCGAEAEIGAGAGADLDPEASIVAFSKGNERVILSVRQGLRPDAPAVIAALKARNIGIEILSGDREPAVRAAAHALGIPEWRAGVTPADKIARIEELKQRGAKVLMVGDGMNDAPSLAAAHVSMSPISAAHLSQATADLVFLGRPLAPVVAAIDSSREALRLMRQNLWLAIGYNVLAVPVAISGVVTPLIAAAAMSGSSVLVMLNSLRARSSSRETL</sequence>
<dbReference type="InterPro" id="IPR017969">
    <property type="entry name" value="Heavy-metal-associated_CS"/>
</dbReference>
<feature type="domain" description="HMA" evidence="9">
    <location>
        <begin position="19"/>
        <end position="85"/>
    </location>
</feature>
<dbReference type="GO" id="GO:0016887">
    <property type="term" value="F:ATP hydrolysis activity"/>
    <property type="evidence" value="ECO:0007669"/>
    <property type="project" value="InterPro"/>
</dbReference>
<comment type="similarity">
    <text evidence="2 8">Belongs to the cation transport ATPase (P-type) (TC 3.A.3) family. Type IB subfamily.</text>
</comment>
<feature type="transmembrane region" description="Helical" evidence="8">
    <location>
        <begin position="139"/>
        <end position="156"/>
    </location>
</feature>
<dbReference type="CDD" id="cd02092">
    <property type="entry name" value="P-type_ATPase_FixI-like"/>
    <property type="match status" value="1"/>
</dbReference>
<dbReference type="PRINTS" id="PR00119">
    <property type="entry name" value="CATATPASE"/>
</dbReference>
<dbReference type="EC" id="3.6.3.-" evidence="10"/>
<keyword evidence="7 8" id="KW-0472">Membrane</keyword>
<keyword evidence="5" id="KW-1278">Translocase</keyword>
<dbReference type="NCBIfam" id="TIGR01494">
    <property type="entry name" value="ATPase_P-type"/>
    <property type="match status" value="1"/>
</dbReference>
<dbReference type="InterPro" id="IPR023214">
    <property type="entry name" value="HAD_sf"/>
</dbReference>
<dbReference type="Proteomes" id="UP000324797">
    <property type="component" value="Unassembled WGS sequence"/>
</dbReference>
<keyword evidence="8" id="KW-1003">Cell membrane</keyword>
<dbReference type="InterPro" id="IPR036163">
    <property type="entry name" value="HMA_dom_sf"/>
</dbReference>
<dbReference type="PROSITE" id="PS50846">
    <property type="entry name" value="HMA_2"/>
    <property type="match status" value="1"/>
</dbReference>
<dbReference type="PANTHER" id="PTHR46594:SF4">
    <property type="entry name" value="P-TYPE CATION-TRANSPORTING ATPASE"/>
    <property type="match status" value="1"/>
</dbReference>
<keyword evidence="4 8" id="KW-0479">Metal-binding</keyword>
<proteinExistence type="inferred from homology"/>
<evidence type="ECO:0000256" key="2">
    <source>
        <dbReference type="ARBA" id="ARBA00006024"/>
    </source>
</evidence>
<protein>
    <submittedName>
        <fullName evidence="10">Copper-translocating P-type ATPase</fullName>
        <ecNumber evidence="10">3.6.3.-</ecNumber>
    </submittedName>
</protein>
<dbReference type="Pfam" id="PF00403">
    <property type="entry name" value="HMA"/>
    <property type="match status" value="1"/>
</dbReference>
<dbReference type="InterPro" id="IPR027256">
    <property type="entry name" value="P-typ_ATPase_IB"/>
</dbReference>
<organism evidence="10 11">
    <name type="scientific">Bradyrhizobium hipponense</name>
    <dbReference type="NCBI Taxonomy" id="2605638"/>
    <lineage>
        <taxon>Bacteria</taxon>
        <taxon>Pseudomonadati</taxon>
        <taxon>Pseudomonadota</taxon>
        <taxon>Alphaproteobacteria</taxon>
        <taxon>Hyphomicrobiales</taxon>
        <taxon>Nitrobacteraceae</taxon>
        <taxon>Bradyrhizobium</taxon>
    </lineage>
</organism>
<evidence type="ECO:0000256" key="6">
    <source>
        <dbReference type="ARBA" id="ARBA00022989"/>
    </source>
</evidence>
<dbReference type="NCBIfam" id="TIGR01511">
    <property type="entry name" value="ATPase-IB1_Cu"/>
    <property type="match status" value="1"/>
</dbReference>
<comment type="caution">
    <text evidence="10">The sequence shown here is derived from an EMBL/GenBank/DDBJ whole genome shotgun (WGS) entry which is preliminary data.</text>
</comment>
<dbReference type="SUPFAM" id="SSF81653">
    <property type="entry name" value="Calcium ATPase, transduction domain A"/>
    <property type="match status" value="1"/>
</dbReference>
<keyword evidence="11" id="KW-1185">Reference proteome</keyword>
<evidence type="ECO:0000313" key="11">
    <source>
        <dbReference type="Proteomes" id="UP000324797"/>
    </source>
</evidence>
<feature type="transmembrane region" description="Helical" evidence="8">
    <location>
        <begin position="200"/>
        <end position="218"/>
    </location>
</feature>
<gene>
    <name evidence="10" type="ORF">FXV83_02745</name>
</gene>
<feature type="transmembrane region" description="Helical" evidence="8">
    <location>
        <begin position="176"/>
        <end position="194"/>
    </location>
</feature>
<evidence type="ECO:0000259" key="9">
    <source>
        <dbReference type="PROSITE" id="PS50846"/>
    </source>
</evidence>
<dbReference type="NCBIfam" id="TIGR01525">
    <property type="entry name" value="ATPase-IB_hvy"/>
    <property type="match status" value="1"/>
</dbReference>
<evidence type="ECO:0000256" key="3">
    <source>
        <dbReference type="ARBA" id="ARBA00022692"/>
    </source>
</evidence>
<keyword evidence="8" id="KW-0067">ATP-binding</keyword>
<dbReference type="CDD" id="cd00371">
    <property type="entry name" value="HMA"/>
    <property type="match status" value="1"/>
</dbReference>
<dbReference type="InterPro" id="IPR018303">
    <property type="entry name" value="ATPase_P-typ_P_site"/>
</dbReference>
<dbReference type="PROSITE" id="PS00154">
    <property type="entry name" value="ATPASE_E1_E2"/>
    <property type="match status" value="1"/>
</dbReference>
<dbReference type="PANTHER" id="PTHR46594">
    <property type="entry name" value="P-TYPE CATION-TRANSPORTING ATPASE"/>
    <property type="match status" value="1"/>
</dbReference>
<comment type="subcellular location">
    <subcellularLocation>
        <location evidence="8">Cell membrane</location>
    </subcellularLocation>
    <subcellularLocation>
        <location evidence="1">Membrane</location>
    </subcellularLocation>
</comment>
<dbReference type="InterPro" id="IPR006121">
    <property type="entry name" value="HMA_dom"/>
</dbReference>
<evidence type="ECO:0000256" key="8">
    <source>
        <dbReference type="RuleBase" id="RU362081"/>
    </source>
</evidence>
<dbReference type="GO" id="GO:0005886">
    <property type="term" value="C:plasma membrane"/>
    <property type="evidence" value="ECO:0007669"/>
    <property type="project" value="UniProtKB-SubCell"/>
</dbReference>
<dbReference type="InterPro" id="IPR059000">
    <property type="entry name" value="ATPase_P-type_domA"/>
</dbReference>
<dbReference type="AlphaFoldDB" id="A0A5S4YXN4"/>
<dbReference type="RefSeq" id="WP_148737523.1">
    <property type="nucleotide sequence ID" value="NZ_VSTH01000013.1"/>
</dbReference>
<dbReference type="GO" id="GO:0015662">
    <property type="term" value="F:P-type ion transporter activity"/>
    <property type="evidence" value="ECO:0007669"/>
    <property type="project" value="UniProtKB-ARBA"/>
</dbReference>
<dbReference type="InterPro" id="IPR036412">
    <property type="entry name" value="HAD-like_sf"/>
</dbReference>
<dbReference type="InterPro" id="IPR001757">
    <property type="entry name" value="P_typ_ATPase"/>
</dbReference>
<dbReference type="PROSITE" id="PS01047">
    <property type="entry name" value="HMA_1"/>
    <property type="match status" value="1"/>
</dbReference>
<evidence type="ECO:0000256" key="7">
    <source>
        <dbReference type="ARBA" id="ARBA00023136"/>
    </source>
</evidence>
<dbReference type="Gene3D" id="3.40.50.1000">
    <property type="entry name" value="HAD superfamily/HAD-like"/>
    <property type="match status" value="1"/>
</dbReference>
<dbReference type="PRINTS" id="PR00120">
    <property type="entry name" value="HATPASE"/>
</dbReference>